<evidence type="ECO:0000313" key="2">
    <source>
        <dbReference type="WBParaSite" id="PSAMB.scaffold18239size971.g37525.t1"/>
    </source>
</evidence>
<proteinExistence type="predicted"/>
<reference evidence="2" key="1">
    <citation type="submission" date="2022-11" db="UniProtKB">
        <authorList>
            <consortium name="WormBaseParasite"/>
        </authorList>
    </citation>
    <scope>IDENTIFICATION</scope>
</reference>
<name>A0A914VDM9_9BILA</name>
<dbReference type="AlphaFoldDB" id="A0A914VDM9"/>
<evidence type="ECO:0000313" key="1">
    <source>
        <dbReference type="Proteomes" id="UP000887566"/>
    </source>
</evidence>
<organism evidence="1 2">
    <name type="scientific">Plectus sambesii</name>
    <dbReference type="NCBI Taxonomy" id="2011161"/>
    <lineage>
        <taxon>Eukaryota</taxon>
        <taxon>Metazoa</taxon>
        <taxon>Ecdysozoa</taxon>
        <taxon>Nematoda</taxon>
        <taxon>Chromadorea</taxon>
        <taxon>Plectida</taxon>
        <taxon>Plectina</taxon>
        <taxon>Plectoidea</taxon>
        <taxon>Plectidae</taxon>
        <taxon>Plectus</taxon>
    </lineage>
</organism>
<sequence length="87" mass="9689">MCNSEEGRDKVFLMSRCLGYGRHLPDFCCKSGGSRVLKTGSDDHSVRAETMSSFRSFESVSVTTFAEFHRAARPFVIPIDALILVVQ</sequence>
<protein>
    <submittedName>
        <fullName evidence="2">Uncharacterized protein</fullName>
    </submittedName>
</protein>
<dbReference type="Proteomes" id="UP000887566">
    <property type="component" value="Unplaced"/>
</dbReference>
<keyword evidence="1" id="KW-1185">Reference proteome</keyword>
<accession>A0A914VDM9</accession>
<dbReference type="WBParaSite" id="PSAMB.scaffold18239size971.g37525.t1">
    <property type="protein sequence ID" value="PSAMB.scaffold18239size971.g37525.t1"/>
    <property type="gene ID" value="PSAMB.scaffold18239size971.g37525"/>
</dbReference>